<gene>
    <name evidence="1" type="ordered locus">Aasi_0811</name>
</gene>
<accession>B3ESI4</accession>
<sequence>MLNITNEEGLKVLEQLLMKAIRYYHHVPTIKVLLANKTVNVNNLSC</sequence>
<keyword evidence="2" id="KW-1185">Reference proteome</keyword>
<dbReference type="Proteomes" id="UP000001227">
    <property type="component" value="Chromosome"/>
</dbReference>
<evidence type="ECO:0000313" key="1">
    <source>
        <dbReference type="EMBL" id="ACE06186.1"/>
    </source>
</evidence>
<dbReference type="AlphaFoldDB" id="B3ESI4"/>
<proteinExistence type="predicted"/>
<protein>
    <submittedName>
        <fullName evidence="1">Uncharacterized protein</fullName>
    </submittedName>
</protein>
<dbReference type="EMBL" id="CP001102">
    <property type="protein sequence ID" value="ACE06186.1"/>
    <property type="molecule type" value="Genomic_DNA"/>
</dbReference>
<organism evidence="1 2">
    <name type="scientific">Amoebophilus asiaticus (strain 5a2)</name>
    <dbReference type="NCBI Taxonomy" id="452471"/>
    <lineage>
        <taxon>Bacteria</taxon>
        <taxon>Pseudomonadati</taxon>
        <taxon>Bacteroidota</taxon>
        <taxon>Cytophagia</taxon>
        <taxon>Cytophagales</taxon>
        <taxon>Amoebophilaceae</taxon>
        <taxon>Candidatus Amoebophilus</taxon>
    </lineage>
</organism>
<reference evidence="1 2" key="1">
    <citation type="journal article" date="2010" name="J. Bacteriol.">
        <title>The genome of the amoeba symbiont 'Candidatus Amoebophilus asiaticus' reveals common mechanisms for host cell interaction among amoeba-associated bacteria.</title>
        <authorList>
            <person name="Schmitz-Esser S."/>
            <person name="Tischler P."/>
            <person name="Arnold R."/>
            <person name="Montanaro J."/>
            <person name="Wagner M."/>
            <person name="Rattei T."/>
            <person name="Horn M."/>
        </authorList>
    </citation>
    <scope>NUCLEOTIDE SEQUENCE [LARGE SCALE GENOMIC DNA]</scope>
    <source>
        <strain evidence="1 2">5a2</strain>
    </source>
</reference>
<dbReference type="KEGG" id="aas:Aasi_0811"/>
<evidence type="ECO:0000313" key="2">
    <source>
        <dbReference type="Proteomes" id="UP000001227"/>
    </source>
</evidence>
<dbReference type="HOGENOM" id="CLU_3179401_0_0_10"/>
<name>B3ESI4_AMOA5</name>